<evidence type="ECO:0000313" key="1">
    <source>
        <dbReference type="EMBL" id="AES81096.1"/>
    </source>
</evidence>
<reference evidence="1 3" key="2">
    <citation type="journal article" date="2014" name="BMC Genomics">
        <title>An improved genome release (version Mt4.0) for the model legume Medicago truncatula.</title>
        <authorList>
            <person name="Tang H."/>
            <person name="Krishnakumar V."/>
            <person name="Bidwell S."/>
            <person name="Rosen B."/>
            <person name="Chan A."/>
            <person name="Zhou S."/>
            <person name="Gentzbittel L."/>
            <person name="Childs K.L."/>
            <person name="Yandell M."/>
            <person name="Gundlach H."/>
            <person name="Mayer K.F."/>
            <person name="Schwartz D.C."/>
            <person name="Town C.D."/>
        </authorList>
    </citation>
    <scope>GENOME REANNOTATION</scope>
    <source>
        <strain evidence="2 3">cv. Jemalong A17</strain>
    </source>
</reference>
<dbReference type="Proteomes" id="UP000002051">
    <property type="component" value="Unassembled WGS sequence"/>
</dbReference>
<sequence>MTVYTYARERKGRFFRNHAINQVMMLSSLIQPSLYPYWAVSQCMIVILKGTKKKKEKHINMVFQTPLLDPQSIVDSVNADVAP</sequence>
<accession>G7L4T2</accession>
<protein>
    <submittedName>
        <fullName evidence="1 2">Uncharacterized protein</fullName>
    </submittedName>
</protein>
<reference evidence="1 3" key="1">
    <citation type="journal article" date="2011" name="Nature">
        <title>The Medicago genome provides insight into the evolution of rhizobial symbioses.</title>
        <authorList>
            <person name="Young N.D."/>
            <person name="Debelle F."/>
            <person name="Oldroyd G.E."/>
            <person name="Geurts R."/>
            <person name="Cannon S.B."/>
            <person name="Udvardi M.K."/>
            <person name="Benedito V.A."/>
            <person name="Mayer K.F."/>
            <person name="Gouzy J."/>
            <person name="Schoof H."/>
            <person name="Van de Peer Y."/>
            <person name="Proost S."/>
            <person name="Cook D.R."/>
            <person name="Meyers B.C."/>
            <person name="Spannagl M."/>
            <person name="Cheung F."/>
            <person name="De Mita S."/>
            <person name="Krishnakumar V."/>
            <person name="Gundlach H."/>
            <person name="Zhou S."/>
            <person name="Mudge J."/>
            <person name="Bharti A.K."/>
            <person name="Murray J.D."/>
            <person name="Naoumkina M.A."/>
            <person name="Rosen B."/>
            <person name="Silverstein K.A."/>
            <person name="Tang H."/>
            <person name="Rombauts S."/>
            <person name="Zhao P.X."/>
            <person name="Zhou P."/>
            <person name="Barbe V."/>
            <person name="Bardou P."/>
            <person name="Bechner M."/>
            <person name="Bellec A."/>
            <person name="Berger A."/>
            <person name="Berges H."/>
            <person name="Bidwell S."/>
            <person name="Bisseling T."/>
            <person name="Choisne N."/>
            <person name="Couloux A."/>
            <person name="Denny R."/>
            <person name="Deshpande S."/>
            <person name="Dai X."/>
            <person name="Doyle J.J."/>
            <person name="Dudez A.M."/>
            <person name="Farmer A.D."/>
            <person name="Fouteau S."/>
            <person name="Franken C."/>
            <person name="Gibelin C."/>
            <person name="Gish J."/>
            <person name="Goldstein S."/>
            <person name="Gonzalez A.J."/>
            <person name="Green P.J."/>
            <person name="Hallab A."/>
            <person name="Hartog M."/>
            <person name="Hua A."/>
            <person name="Humphray S.J."/>
            <person name="Jeong D.H."/>
            <person name="Jing Y."/>
            <person name="Jocker A."/>
            <person name="Kenton S.M."/>
            <person name="Kim D.J."/>
            <person name="Klee K."/>
            <person name="Lai H."/>
            <person name="Lang C."/>
            <person name="Lin S."/>
            <person name="Macmil S.L."/>
            <person name="Magdelenat G."/>
            <person name="Matthews L."/>
            <person name="McCorrison J."/>
            <person name="Monaghan E.L."/>
            <person name="Mun J.H."/>
            <person name="Najar F.Z."/>
            <person name="Nicholson C."/>
            <person name="Noirot C."/>
            <person name="O'Bleness M."/>
            <person name="Paule C.R."/>
            <person name="Poulain J."/>
            <person name="Prion F."/>
            <person name="Qin B."/>
            <person name="Qu C."/>
            <person name="Retzel E.F."/>
            <person name="Riddle C."/>
            <person name="Sallet E."/>
            <person name="Samain S."/>
            <person name="Samson N."/>
            <person name="Sanders I."/>
            <person name="Saurat O."/>
            <person name="Scarpelli C."/>
            <person name="Schiex T."/>
            <person name="Segurens B."/>
            <person name="Severin A.J."/>
            <person name="Sherrier D.J."/>
            <person name="Shi R."/>
            <person name="Sims S."/>
            <person name="Singer S.R."/>
            <person name="Sinharoy S."/>
            <person name="Sterck L."/>
            <person name="Viollet A."/>
            <person name="Wang B.B."/>
            <person name="Wang K."/>
            <person name="Wang M."/>
            <person name="Wang X."/>
            <person name="Warfsmann J."/>
            <person name="Weissenbach J."/>
            <person name="White D.D."/>
            <person name="White J.D."/>
            <person name="Wiley G.B."/>
            <person name="Wincker P."/>
            <person name="Xing Y."/>
            <person name="Yang L."/>
            <person name="Yao Z."/>
            <person name="Ying F."/>
            <person name="Zhai J."/>
            <person name="Zhou L."/>
            <person name="Zuber A."/>
            <person name="Denarie J."/>
            <person name="Dixon R.A."/>
            <person name="May G.D."/>
            <person name="Schwartz D.C."/>
            <person name="Rogers J."/>
            <person name="Quetier F."/>
            <person name="Town C.D."/>
            <person name="Roe B.A."/>
        </authorList>
    </citation>
    <scope>NUCLEOTIDE SEQUENCE [LARGE SCALE GENOMIC DNA]</scope>
    <source>
        <strain evidence="1">A17</strain>
        <strain evidence="2 3">cv. Jemalong A17</strain>
    </source>
</reference>
<keyword evidence="3" id="KW-1185">Reference proteome</keyword>
<organism evidence="1 3">
    <name type="scientific">Medicago truncatula</name>
    <name type="common">Barrel medic</name>
    <name type="synonym">Medicago tribuloides</name>
    <dbReference type="NCBI Taxonomy" id="3880"/>
    <lineage>
        <taxon>Eukaryota</taxon>
        <taxon>Viridiplantae</taxon>
        <taxon>Streptophyta</taxon>
        <taxon>Embryophyta</taxon>
        <taxon>Tracheophyta</taxon>
        <taxon>Spermatophyta</taxon>
        <taxon>Magnoliopsida</taxon>
        <taxon>eudicotyledons</taxon>
        <taxon>Gunneridae</taxon>
        <taxon>Pentapetalae</taxon>
        <taxon>rosids</taxon>
        <taxon>fabids</taxon>
        <taxon>Fabales</taxon>
        <taxon>Fabaceae</taxon>
        <taxon>Papilionoideae</taxon>
        <taxon>50 kb inversion clade</taxon>
        <taxon>NPAAA clade</taxon>
        <taxon>Hologalegina</taxon>
        <taxon>IRL clade</taxon>
        <taxon>Trifolieae</taxon>
        <taxon>Medicago</taxon>
    </lineage>
</organism>
<name>G7L4T2_MEDTR</name>
<reference evidence="2" key="3">
    <citation type="submission" date="2015-04" db="UniProtKB">
        <authorList>
            <consortium name="EnsemblPlants"/>
        </authorList>
    </citation>
    <scope>IDENTIFICATION</scope>
    <source>
        <strain evidence="2">cv. Jemalong A17</strain>
    </source>
</reference>
<dbReference type="AlphaFoldDB" id="G7L4T2"/>
<dbReference type="EnsemblPlants" id="AES81096">
    <property type="protein sequence ID" value="AES81096"/>
    <property type="gene ID" value="MTR_7g088610"/>
</dbReference>
<evidence type="ECO:0000313" key="2">
    <source>
        <dbReference type="EnsemblPlants" id="AES81096"/>
    </source>
</evidence>
<proteinExistence type="predicted"/>
<evidence type="ECO:0000313" key="3">
    <source>
        <dbReference type="Proteomes" id="UP000002051"/>
    </source>
</evidence>
<dbReference type="PaxDb" id="3880-AES81096"/>
<dbReference type="EMBL" id="CM001223">
    <property type="protein sequence ID" value="AES81096.1"/>
    <property type="molecule type" value="Genomic_DNA"/>
</dbReference>
<dbReference type="HOGENOM" id="CLU_2546101_0_0_1"/>
<gene>
    <name evidence="1" type="ordered locus">MTR_7g088610</name>
</gene>